<evidence type="ECO:0000313" key="3">
    <source>
        <dbReference type="Proteomes" id="UP000266723"/>
    </source>
</evidence>
<organism evidence="2 3">
    <name type="scientific">Brassica cretica</name>
    <name type="common">Mustard</name>
    <dbReference type="NCBI Taxonomy" id="69181"/>
    <lineage>
        <taxon>Eukaryota</taxon>
        <taxon>Viridiplantae</taxon>
        <taxon>Streptophyta</taxon>
        <taxon>Embryophyta</taxon>
        <taxon>Tracheophyta</taxon>
        <taxon>Spermatophyta</taxon>
        <taxon>Magnoliopsida</taxon>
        <taxon>eudicotyledons</taxon>
        <taxon>Gunneridae</taxon>
        <taxon>Pentapetalae</taxon>
        <taxon>rosids</taxon>
        <taxon>malvids</taxon>
        <taxon>Brassicales</taxon>
        <taxon>Brassicaceae</taxon>
        <taxon>Brassiceae</taxon>
        <taxon>Brassica</taxon>
    </lineage>
</organism>
<dbReference type="Proteomes" id="UP000266723">
    <property type="component" value="Unassembled WGS sequence"/>
</dbReference>
<accession>A0ABQ7EN77</accession>
<keyword evidence="3" id="KW-1185">Reference proteome</keyword>
<sequence length="157" mass="16841">MSCLATLGLRVLIDLRKGSKCSVGCGLAVFLLGVMCPMVAWHLFLLPCLCIQGVWTVQRFPLSSYEVSGSWSYCLAGKAAAIEVFGCRSGGYRVAGFGQQCDTRPTSVLHEFVVSDTIPPVLRRMKGSNVAGNIKPHRNPPSLPTDAIIGTPIIFGL</sequence>
<keyword evidence="1" id="KW-0472">Membrane</keyword>
<keyword evidence="1" id="KW-0812">Transmembrane</keyword>
<gene>
    <name evidence="2" type="ORF">DY000_02046403</name>
</gene>
<keyword evidence="1" id="KW-1133">Transmembrane helix</keyword>
<name>A0ABQ7EN77_BRACR</name>
<protein>
    <submittedName>
        <fullName evidence="2">Uncharacterized protein</fullName>
    </submittedName>
</protein>
<comment type="caution">
    <text evidence="2">The sequence shown here is derived from an EMBL/GenBank/DDBJ whole genome shotgun (WGS) entry which is preliminary data.</text>
</comment>
<proteinExistence type="predicted"/>
<reference evidence="2 3" key="1">
    <citation type="journal article" date="2020" name="BMC Genomics">
        <title>Intraspecific diversification of the crop wild relative Brassica cretica Lam. using demographic model selection.</title>
        <authorList>
            <person name="Kioukis A."/>
            <person name="Michalopoulou V.A."/>
            <person name="Briers L."/>
            <person name="Pirintsos S."/>
            <person name="Studholme D.J."/>
            <person name="Pavlidis P."/>
            <person name="Sarris P.F."/>
        </authorList>
    </citation>
    <scope>NUCLEOTIDE SEQUENCE [LARGE SCALE GENOMIC DNA]</scope>
    <source>
        <strain evidence="3">cv. PFS-1207/04</strain>
    </source>
</reference>
<dbReference type="EMBL" id="QGKV02000297">
    <property type="protein sequence ID" value="KAF3604832.1"/>
    <property type="molecule type" value="Genomic_DNA"/>
</dbReference>
<feature type="transmembrane region" description="Helical" evidence="1">
    <location>
        <begin position="21"/>
        <end position="44"/>
    </location>
</feature>
<evidence type="ECO:0000313" key="2">
    <source>
        <dbReference type="EMBL" id="KAF3604832.1"/>
    </source>
</evidence>
<evidence type="ECO:0000256" key="1">
    <source>
        <dbReference type="SAM" id="Phobius"/>
    </source>
</evidence>